<geneLocation type="plasmid" evidence="2 3">
    <name>pTbrSNM4-1c</name>
</geneLocation>
<keyword evidence="3" id="KW-1185">Reference proteome</keyword>
<dbReference type="RefSeq" id="WP_256464046.1">
    <property type="nucleotide sequence ID" value="NZ_AP025595.1"/>
</dbReference>
<protein>
    <submittedName>
        <fullName evidence="2">Uncharacterized protein</fullName>
    </submittedName>
</protein>
<accession>A0ABN6NMX0</accession>
<evidence type="ECO:0000256" key="1">
    <source>
        <dbReference type="SAM" id="SignalP"/>
    </source>
</evidence>
<reference evidence="2 3" key="1">
    <citation type="journal article" date="2022" name="Microbiol. Resour. Announc.">
        <title>Complete Genome Sequences of Thermus Strains Isolated from Senami Hot Spring in Japan.</title>
        <authorList>
            <person name="Miyazaki K."/>
        </authorList>
    </citation>
    <scope>NUCLEOTIDE SEQUENCE [LARGE SCALE GENOMIC DNA]</scope>
    <source>
        <strain evidence="2 3">SNM4-1</strain>
        <plasmid evidence="2 3">pTbrSNM4-1c</plasmid>
    </source>
</reference>
<dbReference type="EMBL" id="AP025595">
    <property type="protein sequence ID" value="BDG17787.1"/>
    <property type="molecule type" value="Genomic_DNA"/>
</dbReference>
<organism evidence="2 3">
    <name type="scientific">Thermus brockianus</name>
    <dbReference type="NCBI Taxonomy" id="56956"/>
    <lineage>
        <taxon>Bacteria</taxon>
        <taxon>Thermotogati</taxon>
        <taxon>Deinococcota</taxon>
        <taxon>Deinococci</taxon>
        <taxon>Thermales</taxon>
        <taxon>Thermaceae</taxon>
        <taxon>Thermus</taxon>
    </lineage>
</organism>
<evidence type="ECO:0000313" key="2">
    <source>
        <dbReference type="EMBL" id="BDG17787.1"/>
    </source>
</evidence>
<dbReference type="Proteomes" id="UP000831120">
    <property type="component" value="Plasmid pTbrSNM4-1c"/>
</dbReference>
<sequence>MRRILALLLLALLAAAALPAAQAQDPGLVQPLSDEVKGLGPGRK</sequence>
<feature type="signal peptide" evidence="1">
    <location>
        <begin position="1"/>
        <end position="23"/>
    </location>
</feature>
<proteinExistence type="predicted"/>
<keyword evidence="1" id="KW-0732">Signal</keyword>
<feature type="chain" id="PRO_5047120079" evidence="1">
    <location>
        <begin position="24"/>
        <end position="44"/>
    </location>
</feature>
<gene>
    <name evidence="2" type="ORF">TbrSNM41_25210</name>
</gene>
<name>A0ABN6NMX0_THEBO</name>
<keyword evidence="2" id="KW-0614">Plasmid</keyword>
<evidence type="ECO:0000313" key="3">
    <source>
        <dbReference type="Proteomes" id="UP000831120"/>
    </source>
</evidence>